<comment type="caution">
    <text evidence="2">The sequence shown here is derived from an EMBL/GenBank/DDBJ whole genome shotgun (WGS) entry which is preliminary data.</text>
</comment>
<proteinExistence type="predicted"/>
<evidence type="ECO:0000313" key="3">
    <source>
        <dbReference type="Proteomes" id="UP001153269"/>
    </source>
</evidence>
<name>A0A9N7Z0R2_PLEPL</name>
<gene>
    <name evidence="2" type="ORF">PLEPLA_LOCUS39147</name>
</gene>
<sequence length="155" mass="17194">MTKFVVVPPVGVETLRSVQSAETVSLALGMLLLLSLRGFEPETTVEFSATSPPPLQIHIWSTRERPKSRDGPPIPCHRLPSTDKERGRWGAGDTVFNNTLTRPPCWSDSPTAEYEPSAPSLSTVDSWKMRAPAEDPRRAMQLKDAVSAPRLQFRL</sequence>
<protein>
    <submittedName>
        <fullName evidence="2">Uncharacterized protein</fullName>
    </submittedName>
</protein>
<evidence type="ECO:0000256" key="1">
    <source>
        <dbReference type="SAM" id="MobiDB-lite"/>
    </source>
</evidence>
<dbReference type="EMBL" id="CADEAL010004090">
    <property type="protein sequence ID" value="CAB1451453.1"/>
    <property type="molecule type" value="Genomic_DNA"/>
</dbReference>
<keyword evidence="3" id="KW-1185">Reference proteome</keyword>
<feature type="compositionally biased region" description="Basic and acidic residues" evidence="1">
    <location>
        <begin position="127"/>
        <end position="138"/>
    </location>
</feature>
<reference evidence="2" key="1">
    <citation type="submission" date="2020-03" db="EMBL/GenBank/DDBJ databases">
        <authorList>
            <person name="Weist P."/>
        </authorList>
    </citation>
    <scope>NUCLEOTIDE SEQUENCE</scope>
</reference>
<evidence type="ECO:0000313" key="2">
    <source>
        <dbReference type="EMBL" id="CAB1451453.1"/>
    </source>
</evidence>
<feature type="region of interest" description="Disordered" evidence="1">
    <location>
        <begin position="63"/>
        <end position="140"/>
    </location>
</feature>
<dbReference type="AlphaFoldDB" id="A0A9N7Z0R2"/>
<dbReference type="Proteomes" id="UP001153269">
    <property type="component" value="Unassembled WGS sequence"/>
</dbReference>
<accession>A0A9N7Z0R2</accession>
<organism evidence="2 3">
    <name type="scientific">Pleuronectes platessa</name>
    <name type="common">European plaice</name>
    <dbReference type="NCBI Taxonomy" id="8262"/>
    <lineage>
        <taxon>Eukaryota</taxon>
        <taxon>Metazoa</taxon>
        <taxon>Chordata</taxon>
        <taxon>Craniata</taxon>
        <taxon>Vertebrata</taxon>
        <taxon>Euteleostomi</taxon>
        <taxon>Actinopterygii</taxon>
        <taxon>Neopterygii</taxon>
        <taxon>Teleostei</taxon>
        <taxon>Neoteleostei</taxon>
        <taxon>Acanthomorphata</taxon>
        <taxon>Carangaria</taxon>
        <taxon>Pleuronectiformes</taxon>
        <taxon>Pleuronectoidei</taxon>
        <taxon>Pleuronectidae</taxon>
        <taxon>Pleuronectes</taxon>
    </lineage>
</organism>